<dbReference type="Pfam" id="PF04670">
    <property type="entry name" value="Gtr1_RagA"/>
    <property type="match status" value="1"/>
</dbReference>
<evidence type="ECO:0000256" key="1">
    <source>
        <dbReference type="ARBA" id="ARBA00022741"/>
    </source>
</evidence>
<accession>A0A369KT59</accession>
<dbReference type="GO" id="GO:0005525">
    <property type="term" value="F:GTP binding"/>
    <property type="evidence" value="ECO:0007669"/>
    <property type="project" value="UniProtKB-KW"/>
</dbReference>
<keyword evidence="5" id="KW-1185">Reference proteome</keyword>
<proteinExistence type="predicted"/>
<dbReference type="Proteomes" id="UP000253934">
    <property type="component" value="Unassembled WGS sequence"/>
</dbReference>
<protein>
    <submittedName>
        <fullName evidence="4">Uncharacterized protein</fullName>
    </submittedName>
</protein>
<feature type="signal peptide" evidence="3">
    <location>
        <begin position="1"/>
        <end position="20"/>
    </location>
</feature>
<feature type="chain" id="PRO_5016942742" evidence="3">
    <location>
        <begin position="21"/>
        <end position="301"/>
    </location>
</feature>
<evidence type="ECO:0000256" key="2">
    <source>
        <dbReference type="ARBA" id="ARBA00023134"/>
    </source>
</evidence>
<gene>
    <name evidence="4" type="ORF">DCC88_02475</name>
</gene>
<dbReference type="AlphaFoldDB" id="A0A369KT59"/>
<reference evidence="4" key="1">
    <citation type="submission" date="2018-04" db="EMBL/GenBank/DDBJ databases">
        <title>Draft genome sequence of the Candidatus Spirobacillus cienkowskii, a pathogen of freshwater Daphnia species, reconstructed from hemolymph metagenomic reads.</title>
        <authorList>
            <person name="Bresciani L."/>
            <person name="Lemos L.N."/>
            <person name="Wale N."/>
            <person name="Lin J.Y."/>
            <person name="Fernandes G.R."/>
            <person name="Duffy M.A."/>
            <person name="Rodrigues J.M."/>
        </authorList>
    </citation>
    <scope>NUCLEOTIDE SEQUENCE [LARGE SCALE GENOMIC DNA]</scope>
    <source>
        <strain evidence="4">Binning01</strain>
    </source>
</reference>
<evidence type="ECO:0000256" key="3">
    <source>
        <dbReference type="SAM" id="SignalP"/>
    </source>
</evidence>
<sequence length="301" mass="35278">MKIFKASLLFLSIFHFNSFATNITNTDIMSQSCRNWYGMFTNCNFSSFTDKKLTNKDRFSTELEFKVQYSKGKCCVNSRNGRCDDNNDLHLKMKTDADLKSFQSAEGQAVLYGHALWLQDDAPSRTYNLSYSRPCHLVIRKIEIDLSPDSKSRINHFSGQMLAASQPINMRDSIFRNIRNITYYLENQNYEFVEQNLQMLMSNIQEIINLNEEQNATFNALLNRINLTKRNKNYRISNSLINQINQTLNNLKNRIDQHFNDYSLSSYGNYRDNIRKILDEVRNEENFNRSTINHLKSLIGE</sequence>
<keyword evidence="3" id="KW-0732">Signal</keyword>
<dbReference type="EMBL" id="QOVW01000016">
    <property type="protein sequence ID" value="RDB36938.1"/>
    <property type="molecule type" value="Genomic_DNA"/>
</dbReference>
<organism evidence="4 5">
    <name type="scientific">Spirobacillus cienkowskii</name>
    <dbReference type="NCBI Taxonomy" id="495820"/>
    <lineage>
        <taxon>Bacteria</taxon>
        <taxon>Pseudomonadati</taxon>
        <taxon>Bdellovibrionota</taxon>
        <taxon>Oligoflexia</taxon>
        <taxon>Silvanigrellales</taxon>
        <taxon>Spirobacillus</taxon>
    </lineage>
</organism>
<comment type="caution">
    <text evidence="4">The sequence shown here is derived from an EMBL/GenBank/DDBJ whole genome shotgun (WGS) entry which is preliminary data.</text>
</comment>
<keyword evidence="1" id="KW-0547">Nucleotide-binding</keyword>
<keyword evidence="2" id="KW-0342">GTP-binding</keyword>
<name>A0A369KT59_9BACT</name>
<evidence type="ECO:0000313" key="5">
    <source>
        <dbReference type="Proteomes" id="UP000253934"/>
    </source>
</evidence>
<dbReference type="InterPro" id="IPR006762">
    <property type="entry name" value="Gtr1_RagA"/>
</dbReference>
<evidence type="ECO:0000313" key="4">
    <source>
        <dbReference type="EMBL" id="RDB36938.1"/>
    </source>
</evidence>